<name>A0A4Y8CYG8_9HELO</name>
<dbReference type="AlphaFoldDB" id="A0A4Y8CYG8"/>
<sequence length="78" mass="9434">MMLRIFVRAIDQSKYLKSYYRTPDAQNLKLGRDRALLDVFILGSAHRNYWHVEADLHKLVNYWEDYRMWKPGLGIFQT</sequence>
<gene>
    <name evidence="1" type="ORF">BOTCAL_0216g00150</name>
</gene>
<evidence type="ECO:0000313" key="1">
    <source>
        <dbReference type="EMBL" id="TEY57512.1"/>
    </source>
</evidence>
<organism evidence="1 2">
    <name type="scientific">Botryotinia calthae</name>
    <dbReference type="NCBI Taxonomy" id="38488"/>
    <lineage>
        <taxon>Eukaryota</taxon>
        <taxon>Fungi</taxon>
        <taxon>Dikarya</taxon>
        <taxon>Ascomycota</taxon>
        <taxon>Pezizomycotina</taxon>
        <taxon>Leotiomycetes</taxon>
        <taxon>Helotiales</taxon>
        <taxon>Sclerotiniaceae</taxon>
        <taxon>Botryotinia</taxon>
    </lineage>
</organism>
<comment type="caution">
    <text evidence="1">The sequence shown here is derived from an EMBL/GenBank/DDBJ whole genome shotgun (WGS) entry which is preliminary data.</text>
</comment>
<proteinExistence type="predicted"/>
<reference evidence="1 2" key="1">
    <citation type="submission" date="2017-11" db="EMBL/GenBank/DDBJ databases">
        <title>Comparative genomics of Botrytis spp.</title>
        <authorList>
            <person name="Valero-Jimenez C.A."/>
            <person name="Tapia P."/>
            <person name="Veloso J."/>
            <person name="Silva-Moreno E."/>
            <person name="Staats M."/>
            <person name="Valdes J.H."/>
            <person name="Van Kan J.A.L."/>
        </authorList>
    </citation>
    <scope>NUCLEOTIDE SEQUENCE [LARGE SCALE GENOMIC DNA]</scope>
    <source>
        <strain evidence="1 2">MUCL2830</strain>
    </source>
</reference>
<dbReference type="Proteomes" id="UP000297299">
    <property type="component" value="Unassembled WGS sequence"/>
</dbReference>
<evidence type="ECO:0000313" key="2">
    <source>
        <dbReference type="Proteomes" id="UP000297299"/>
    </source>
</evidence>
<accession>A0A4Y8CYG8</accession>
<protein>
    <submittedName>
        <fullName evidence="1">Uncharacterized protein</fullName>
    </submittedName>
</protein>
<dbReference type="EMBL" id="PHWZ01000216">
    <property type="protein sequence ID" value="TEY57512.1"/>
    <property type="molecule type" value="Genomic_DNA"/>
</dbReference>
<keyword evidence="2" id="KW-1185">Reference proteome</keyword>